<reference evidence="3" key="1">
    <citation type="journal article" date="2019" name="Int. J. Syst. Evol. Microbiol.">
        <title>The Global Catalogue of Microorganisms (GCM) 10K type strain sequencing project: providing services to taxonomists for standard genome sequencing and annotation.</title>
        <authorList>
            <consortium name="The Broad Institute Genomics Platform"/>
            <consortium name="The Broad Institute Genome Sequencing Center for Infectious Disease"/>
            <person name="Wu L."/>
            <person name="Ma J."/>
        </authorList>
    </citation>
    <scope>NUCLEOTIDE SEQUENCE [LARGE SCALE GENOMIC DNA]</scope>
    <source>
        <strain evidence="3">CCM 7282</strain>
    </source>
</reference>
<evidence type="ECO:0000313" key="2">
    <source>
        <dbReference type="EMBL" id="GGC74213.1"/>
    </source>
</evidence>
<keyword evidence="1" id="KW-0472">Membrane</keyword>
<evidence type="ECO:0000313" key="3">
    <source>
        <dbReference type="Proteomes" id="UP000619534"/>
    </source>
</evidence>
<evidence type="ECO:0008006" key="4">
    <source>
        <dbReference type="Google" id="ProtNLM"/>
    </source>
</evidence>
<comment type="caution">
    <text evidence="2">The sequence shown here is derived from an EMBL/GenBank/DDBJ whole genome shotgun (WGS) entry which is preliminary data.</text>
</comment>
<keyword evidence="3" id="KW-1185">Reference proteome</keyword>
<accession>A0ABQ1NEP6</accession>
<organism evidence="2 3">
    <name type="scientific">Thalassobacillus devorans</name>
    <dbReference type="NCBI Taxonomy" id="279813"/>
    <lineage>
        <taxon>Bacteria</taxon>
        <taxon>Bacillati</taxon>
        <taxon>Bacillota</taxon>
        <taxon>Bacilli</taxon>
        <taxon>Bacillales</taxon>
        <taxon>Bacillaceae</taxon>
        <taxon>Thalassobacillus</taxon>
    </lineage>
</organism>
<dbReference type="InterPro" id="IPR025833">
    <property type="entry name" value="GDYXXLXY"/>
</dbReference>
<dbReference type="RefSeq" id="WP_062444302.1">
    <property type="nucleotide sequence ID" value="NZ_BMCJ01000001.1"/>
</dbReference>
<feature type="transmembrane region" description="Helical" evidence="1">
    <location>
        <begin position="6"/>
        <end position="27"/>
    </location>
</feature>
<evidence type="ECO:0000256" key="1">
    <source>
        <dbReference type="SAM" id="Phobius"/>
    </source>
</evidence>
<protein>
    <recommendedName>
        <fullName evidence="4">GDYXXLXY domain-containing protein</fullName>
    </recommendedName>
</protein>
<proteinExistence type="predicted"/>
<sequence length="168" mass="19263">MKRFAFYIIVAAQVLFLVGMSVAYYAMDAFGETIQLKTAPIDPRDLFYGDYVILNYEIETIEEGKWAGVVPEYGEIVYVLLEEGENGLYQVAAASQEKLDPAAGQVRIKGKYQWHNDGRSEHMVTYGINRYHVEENTGEQYEQRRDDMIVEVVVAPWGQKKIINLKLN</sequence>
<dbReference type="EMBL" id="BMCJ01000001">
    <property type="protein sequence ID" value="GGC74213.1"/>
    <property type="molecule type" value="Genomic_DNA"/>
</dbReference>
<gene>
    <name evidence="2" type="ORF">GCM10007216_01100</name>
</gene>
<keyword evidence="1" id="KW-1133">Transmembrane helix</keyword>
<dbReference type="Proteomes" id="UP000619534">
    <property type="component" value="Unassembled WGS sequence"/>
</dbReference>
<name>A0ABQ1NEP6_9BACI</name>
<dbReference type="Pfam" id="PF14345">
    <property type="entry name" value="GDYXXLXY"/>
    <property type="match status" value="1"/>
</dbReference>
<keyword evidence="1" id="KW-0812">Transmembrane</keyword>